<evidence type="ECO:0000313" key="4">
    <source>
        <dbReference type="Proteomes" id="UP000252107"/>
    </source>
</evidence>
<reference evidence="3" key="1">
    <citation type="submission" date="2016-04" db="EMBL/GenBank/DDBJ databases">
        <authorList>
            <person name="Tabuchi Yagui T.R."/>
        </authorList>
    </citation>
    <scope>NUCLEOTIDE SEQUENCE [LARGE SCALE GENOMIC DNA]</scope>
    <source>
        <strain evidence="3">NIES-26</strain>
    </source>
</reference>
<dbReference type="InterPro" id="IPR001296">
    <property type="entry name" value="Glyco_trans_1"/>
</dbReference>
<dbReference type="InterPro" id="IPR028098">
    <property type="entry name" value="Glyco_trans_4-like_N"/>
</dbReference>
<organism evidence="3 4">
    <name type="scientific">Nostoc minutum NIES-26</name>
    <dbReference type="NCBI Taxonomy" id="1844469"/>
    <lineage>
        <taxon>Bacteria</taxon>
        <taxon>Bacillati</taxon>
        <taxon>Cyanobacteriota</taxon>
        <taxon>Cyanophyceae</taxon>
        <taxon>Nostocales</taxon>
        <taxon>Nostocaceae</taxon>
        <taxon>Nostoc</taxon>
    </lineage>
</organism>
<accession>A0A367Q285</accession>
<feature type="domain" description="Glycosyl transferase family 1" evidence="1">
    <location>
        <begin position="204"/>
        <end position="362"/>
    </location>
</feature>
<dbReference type="InterPro" id="IPR050194">
    <property type="entry name" value="Glycosyltransferase_grp1"/>
</dbReference>
<comment type="caution">
    <text evidence="3">The sequence shown here is derived from an EMBL/GenBank/DDBJ whole genome shotgun (WGS) entry which is preliminary data.</text>
</comment>
<dbReference type="Gene3D" id="3.40.50.2000">
    <property type="entry name" value="Glycogen Phosphorylase B"/>
    <property type="match status" value="2"/>
</dbReference>
<gene>
    <name evidence="3" type="ORF">A6770_06695</name>
</gene>
<dbReference type="Pfam" id="PF00534">
    <property type="entry name" value="Glycos_transf_1"/>
    <property type="match status" value="1"/>
</dbReference>
<dbReference type="GO" id="GO:0016757">
    <property type="term" value="F:glycosyltransferase activity"/>
    <property type="evidence" value="ECO:0007669"/>
    <property type="project" value="InterPro"/>
</dbReference>
<dbReference type="SUPFAM" id="SSF53756">
    <property type="entry name" value="UDP-Glycosyltransferase/glycogen phosphorylase"/>
    <property type="match status" value="1"/>
</dbReference>
<dbReference type="Proteomes" id="UP000252107">
    <property type="component" value="Unassembled WGS sequence"/>
</dbReference>
<evidence type="ECO:0000259" key="2">
    <source>
        <dbReference type="Pfam" id="PF13439"/>
    </source>
</evidence>
<dbReference type="Pfam" id="PF13439">
    <property type="entry name" value="Glyco_transf_4"/>
    <property type="match status" value="1"/>
</dbReference>
<dbReference type="PANTHER" id="PTHR45947:SF3">
    <property type="entry name" value="SULFOQUINOVOSYL TRANSFERASE SQD2"/>
    <property type="match status" value="1"/>
</dbReference>
<dbReference type="AlphaFoldDB" id="A0A367Q285"/>
<name>A0A367Q285_9NOSO</name>
<dbReference type="PANTHER" id="PTHR45947">
    <property type="entry name" value="SULFOQUINOVOSYL TRANSFERASE SQD2"/>
    <property type="match status" value="1"/>
</dbReference>
<dbReference type="EMBL" id="LXQD01000350">
    <property type="protein sequence ID" value="RCJ18257.1"/>
    <property type="molecule type" value="Genomic_DNA"/>
</dbReference>
<sequence length="394" mass="43713">MKILIVIPALGPVYGGPTKSVIELAQALGTRGVDIDIVATTANGSTSMDVPILTWVTEKYYRVQYFPYWGFLDYKISWSLTKWLFQHVSNYDLVHTNAVFSYPVLPAHWACHMNKVPYIMTPHGMLEPWALAYKSSKKRFYFALLEKPAFQRASAVQMLASTEAKRIEPLQLKAPLVVVPNGIHQQDFEVLPNPELFYQQFPQTRNKTLILFLGRVDPKKGLDLLAIAFAKVHTQFPQTHLIIAGPDNIGFCQTAQNYFAEAGCLDAVTFTGMLTGSVKYAALAAASLYVAPSYSEGFSVSVLEGMAAKLPCVITTGCNFPEAAVADAALVVDIDAEQIANALSSCLKNPQQAKAMGDRAREFIFEKYTWEKIACQMQQVYASIIQQKPLTTFD</sequence>
<feature type="domain" description="Glycosyltransferase subfamily 4-like N-terminal" evidence="2">
    <location>
        <begin position="14"/>
        <end position="184"/>
    </location>
</feature>
<proteinExistence type="predicted"/>
<evidence type="ECO:0000259" key="1">
    <source>
        <dbReference type="Pfam" id="PF00534"/>
    </source>
</evidence>
<keyword evidence="4" id="KW-1185">Reference proteome</keyword>
<protein>
    <submittedName>
        <fullName evidence="3">Glycosyltransferase</fullName>
    </submittedName>
</protein>
<evidence type="ECO:0000313" key="3">
    <source>
        <dbReference type="EMBL" id="RCJ18257.1"/>
    </source>
</evidence>